<dbReference type="GO" id="GO:0016747">
    <property type="term" value="F:acyltransferase activity, transferring groups other than amino-acyl groups"/>
    <property type="evidence" value="ECO:0007669"/>
    <property type="project" value="InterPro"/>
</dbReference>
<keyword evidence="3" id="KW-1185">Reference proteome</keyword>
<dbReference type="PANTHER" id="PTHR31143:SF2">
    <property type="entry name" value="FR47-LIKE DOMAIN-CONTAINING PROTEIN-RELATED"/>
    <property type="match status" value="1"/>
</dbReference>
<dbReference type="Gene3D" id="3.40.630.30">
    <property type="match status" value="1"/>
</dbReference>
<dbReference type="InterPro" id="IPR042573">
    <property type="entry name" value="GNAT_acetyltra_N"/>
</dbReference>
<dbReference type="Proteomes" id="UP000005384">
    <property type="component" value="Unassembled WGS sequence"/>
</dbReference>
<evidence type="ECO:0000259" key="1">
    <source>
        <dbReference type="PROSITE" id="PS51186"/>
    </source>
</evidence>
<name>G5ILQ4_9FIRM</name>
<dbReference type="PATRIC" id="fig|742737.3.peg.4417"/>
<evidence type="ECO:0000313" key="2">
    <source>
        <dbReference type="EMBL" id="EHI57323.1"/>
    </source>
</evidence>
<sequence>MVNSKAKELFSGWEEAMIWSCLQGHMGTLILADEEEPKSAGIIHGDFCFFAGQPCDDILKPIHGTKLLVPRDDAWAQQIEYFFGNAVEKIQRYAIKKEGDVFDRDRLNAYVSALDSRYELRMIDSMIFEMAGKEEWSVDLCSQFANYADYQRQALGVAILYQGELVAGASPYSVYDGGIEIEIDTKPEYRQQGLATVCGAKLILECLERNLYPSWDAHDLRSVALAEKLGYHMSHPYTTYVLNEQ</sequence>
<dbReference type="PANTHER" id="PTHR31143">
    <property type="match status" value="1"/>
</dbReference>
<reference evidence="2 3" key="1">
    <citation type="submission" date="2011-08" db="EMBL/GenBank/DDBJ databases">
        <title>The Genome Sequence of Clostridium hathewayi WAL-18680.</title>
        <authorList>
            <consortium name="The Broad Institute Genome Sequencing Platform"/>
            <person name="Earl A."/>
            <person name="Ward D."/>
            <person name="Feldgarden M."/>
            <person name="Gevers D."/>
            <person name="Finegold S.M."/>
            <person name="Summanen P.H."/>
            <person name="Molitoris D.R."/>
            <person name="Song M."/>
            <person name="Daigneault M."/>
            <person name="Allen-Vercoe E."/>
            <person name="Young S.K."/>
            <person name="Zeng Q."/>
            <person name="Gargeya S."/>
            <person name="Fitzgerald M."/>
            <person name="Haas B."/>
            <person name="Abouelleil A."/>
            <person name="Alvarado L."/>
            <person name="Arachchi H.M."/>
            <person name="Berlin A."/>
            <person name="Brown A."/>
            <person name="Chapman S.B."/>
            <person name="Chen Z."/>
            <person name="Dunbar C."/>
            <person name="Freedman E."/>
            <person name="Gearin G."/>
            <person name="Gellesch M."/>
            <person name="Goldberg J."/>
            <person name="Griggs A."/>
            <person name="Gujja S."/>
            <person name="Heiman D."/>
            <person name="Howarth C."/>
            <person name="Larson L."/>
            <person name="Lui A."/>
            <person name="MacDonald P.J.P."/>
            <person name="Montmayeur A."/>
            <person name="Murphy C."/>
            <person name="Neiman D."/>
            <person name="Pearson M."/>
            <person name="Priest M."/>
            <person name="Roberts A."/>
            <person name="Saif S."/>
            <person name="Shea T."/>
            <person name="Shenoy N."/>
            <person name="Sisk P."/>
            <person name="Stolte C."/>
            <person name="Sykes S."/>
            <person name="Wortman J."/>
            <person name="Nusbaum C."/>
            <person name="Birren B."/>
        </authorList>
    </citation>
    <scope>NUCLEOTIDE SEQUENCE [LARGE SCALE GENOMIC DNA]</scope>
    <source>
        <strain evidence="2 3">WAL-18680</strain>
    </source>
</reference>
<dbReference type="InterPro" id="IPR000182">
    <property type="entry name" value="GNAT_dom"/>
</dbReference>
<dbReference type="Gene3D" id="3.40.630.110">
    <property type="entry name" value="GNAT acetyltransferase-like"/>
    <property type="match status" value="1"/>
</dbReference>
<proteinExistence type="predicted"/>
<dbReference type="PROSITE" id="PS51186">
    <property type="entry name" value="GNAT"/>
    <property type="match status" value="1"/>
</dbReference>
<dbReference type="OrthoDB" id="7054616at2"/>
<dbReference type="InterPro" id="IPR027365">
    <property type="entry name" value="GNAT_acetyltra_YdfB-like"/>
</dbReference>
<protein>
    <recommendedName>
        <fullName evidence="1">N-acetyltransferase domain-containing protein</fullName>
    </recommendedName>
</protein>
<gene>
    <name evidence="2" type="ORF">HMPREF9473_04432</name>
</gene>
<accession>G5ILQ4</accession>
<evidence type="ECO:0000313" key="3">
    <source>
        <dbReference type="Proteomes" id="UP000005384"/>
    </source>
</evidence>
<dbReference type="Pfam" id="PF12746">
    <property type="entry name" value="GNAT_acetyltran"/>
    <property type="match status" value="1"/>
</dbReference>
<feature type="domain" description="N-acetyltransferase" evidence="1">
    <location>
        <begin position="118"/>
        <end position="245"/>
    </location>
</feature>
<dbReference type="AlphaFoldDB" id="G5ILQ4"/>
<comment type="caution">
    <text evidence="2">The sequence shown here is derived from an EMBL/GenBank/DDBJ whole genome shotgun (WGS) entry which is preliminary data.</text>
</comment>
<organism evidence="2 3">
    <name type="scientific">Hungatella hathewayi WAL-18680</name>
    <dbReference type="NCBI Taxonomy" id="742737"/>
    <lineage>
        <taxon>Bacteria</taxon>
        <taxon>Bacillati</taxon>
        <taxon>Bacillota</taxon>
        <taxon>Clostridia</taxon>
        <taxon>Lachnospirales</taxon>
        <taxon>Lachnospiraceae</taxon>
        <taxon>Hungatella</taxon>
    </lineage>
</organism>
<dbReference type="InterPro" id="IPR016181">
    <property type="entry name" value="Acyl_CoA_acyltransferase"/>
</dbReference>
<dbReference type="EMBL" id="ADLN01000120">
    <property type="protein sequence ID" value="EHI57323.1"/>
    <property type="molecule type" value="Genomic_DNA"/>
</dbReference>
<dbReference type="SUPFAM" id="SSF55729">
    <property type="entry name" value="Acyl-CoA N-acyltransferases (Nat)"/>
    <property type="match status" value="1"/>
</dbReference>
<dbReference type="RefSeq" id="WP_006782420.1">
    <property type="nucleotide sequence ID" value="NZ_CP040506.1"/>
</dbReference>
<dbReference type="HOGENOM" id="CLU_074296_2_0_9"/>